<gene>
    <name evidence="3" type="ORF">P5G59_08490</name>
</gene>
<keyword evidence="4" id="KW-1185">Reference proteome</keyword>
<evidence type="ECO:0000313" key="4">
    <source>
        <dbReference type="Proteomes" id="UP001174210"/>
    </source>
</evidence>
<proteinExistence type="predicted"/>
<feature type="compositionally biased region" description="Low complexity" evidence="1">
    <location>
        <begin position="53"/>
        <end position="74"/>
    </location>
</feature>
<feature type="region of interest" description="Disordered" evidence="1">
    <location>
        <begin position="44"/>
        <end position="79"/>
    </location>
</feature>
<reference evidence="3" key="1">
    <citation type="submission" date="2023-03" db="EMBL/GenBank/DDBJ databases">
        <title>MT1 and MT2 Draft Genomes of Novel Species.</title>
        <authorList>
            <person name="Venkateswaran K."/>
        </authorList>
    </citation>
    <scope>NUCLEOTIDE SEQUENCE</scope>
    <source>
        <strain evidence="3">F6_8S_P_1A</strain>
    </source>
</reference>
<accession>A0ABT8IWJ1</accession>
<organism evidence="3 4">
    <name type="scientific">Leifsonia virtsii</name>
    <dbReference type="NCBI Taxonomy" id="3035915"/>
    <lineage>
        <taxon>Bacteria</taxon>
        <taxon>Bacillati</taxon>
        <taxon>Actinomycetota</taxon>
        <taxon>Actinomycetes</taxon>
        <taxon>Micrococcales</taxon>
        <taxon>Microbacteriaceae</taxon>
        <taxon>Leifsonia</taxon>
    </lineage>
</organism>
<feature type="region of interest" description="Disordered" evidence="1">
    <location>
        <begin position="166"/>
        <end position="188"/>
    </location>
</feature>
<evidence type="ECO:0000313" key="3">
    <source>
        <dbReference type="EMBL" id="MDN4597175.1"/>
    </source>
</evidence>
<keyword evidence="2" id="KW-1133">Transmembrane helix</keyword>
<evidence type="ECO:0000256" key="1">
    <source>
        <dbReference type="SAM" id="MobiDB-lite"/>
    </source>
</evidence>
<feature type="transmembrane region" description="Helical" evidence="2">
    <location>
        <begin position="21"/>
        <end position="39"/>
    </location>
</feature>
<keyword evidence="2" id="KW-0472">Membrane</keyword>
<evidence type="ECO:0000256" key="2">
    <source>
        <dbReference type="SAM" id="Phobius"/>
    </source>
</evidence>
<dbReference type="EMBL" id="JAROCB010000002">
    <property type="protein sequence ID" value="MDN4597175.1"/>
    <property type="molecule type" value="Genomic_DNA"/>
</dbReference>
<protein>
    <recommendedName>
        <fullName evidence="5">DUF4232 domain-containing protein</fullName>
    </recommendedName>
</protein>
<dbReference type="RefSeq" id="WP_301217917.1">
    <property type="nucleotide sequence ID" value="NZ_JAROCB010000002.1"/>
</dbReference>
<dbReference type="Proteomes" id="UP001174210">
    <property type="component" value="Unassembled WGS sequence"/>
</dbReference>
<sequence>MSTFKNPVGPQPSSVYWRRRLIVLIGLVAVVVVIVLIVVRPGSAGGEPAKKQPAPASTTTPAAATSIPTSSASADGKPCAPGDVKVEAVTDKDVYAAGELPQLSVALTNTGSAACTIDAGTAKQAFTITSGSEVYWKSTDCQTDKVDAEVLLQPGKTISSQAPITWDRTRSDPSTCQAQRPQVPAGGASYHLETSVSDVKSSQTKQFILQ</sequence>
<evidence type="ECO:0008006" key="5">
    <source>
        <dbReference type="Google" id="ProtNLM"/>
    </source>
</evidence>
<comment type="caution">
    <text evidence="3">The sequence shown here is derived from an EMBL/GenBank/DDBJ whole genome shotgun (WGS) entry which is preliminary data.</text>
</comment>
<keyword evidence="2" id="KW-0812">Transmembrane</keyword>
<name>A0ABT8IWJ1_9MICO</name>